<dbReference type="OrthoDB" id="4070021at2759"/>
<reference evidence="1 2" key="1">
    <citation type="submission" date="2020-07" db="EMBL/GenBank/DDBJ databases">
        <title>The yeast mating-type switching endonuclease HO is a domesticated member of an unorthodox homing genetic element family.</title>
        <authorList>
            <person name="Coughlan A.Y."/>
            <person name="Lombardi L."/>
            <person name="Braun-Galleani S."/>
            <person name="Martos A.R."/>
            <person name="Galeote V."/>
            <person name="Bigey F."/>
            <person name="Dequin S."/>
            <person name="Byrne K.P."/>
            <person name="Wolfe K.H."/>
        </authorList>
    </citation>
    <scope>NUCLEOTIDE SEQUENCE [LARGE SCALE GENOMIC DNA]</scope>
    <source>
        <strain evidence="1 2">NRRL Y-6702</strain>
    </source>
</reference>
<dbReference type="AlphaFoldDB" id="A0A7H9AW49"/>
<sequence>MSSQTRFKTKRPRSPDLIGIHNYKKQRLIEDLENLTIGDSSEAKSRRFWQKASKGLVSEPDPVVEGIYMPHRTKVQALALLASDHVDDHSILYSKLKELLRNEALQIIKRFDPRELLYSQWFTWLRRKTMSIDHTDSSCYIGSSTNTHYYQDLEGDIDMDT</sequence>
<gene>
    <name evidence="1" type="ORF">HG535_0A05590</name>
</gene>
<evidence type="ECO:0000313" key="1">
    <source>
        <dbReference type="EMBL" id="QLG70618.1"/>
    </source>
</evidence>
<name>A0A7H9AW49_ZYGMR</name>
<dbReference type="GeneID" id="59234254"/>
<dbReference type="EMBL" id="CP058604">
    <property type="protein sequence ID" value="QLG70618.1"/>
    <property type="molecule type" value="Genomic_DNA"/>
</dbReference>
<accession>A0A7H9AW49</accession>
<evidence type="ECO:0000313" key="2">
    <source>
        <dbReference type="Proteomes" id="UP000509704"/>
    </source>
</evidence>
<protein>
    <submittedName>
        <fullName evidence="1">Uncharacterized protein</fullName>
    </submittedName>
</protein>
<proteinExistence type="predicted"/>
<dbReference type="KEGG" id="zmk:HG535_0A05590"/>
<dbReference type="RefSeq" id="XP_037142346.1">
    <property type="nucleotide sequence ID" value="XM_037286451.1"/>
</dbReference>
<dbReference type="Proteomes" id="UP000509704">
    <property type="component" value="Chromosome 1"/>
</dbReference>
<keyword evidence="2" id="KW-1185">Reference proteome</keyword>
<organism evidence="1 2">
    <name type="scientific">Zygotorulaspora mrakii</name>
    <name type="common">Zygosaccharomyces mrakii</name>
    <dbReference type="NCBI Taxonomy" id="42260"/>
    <lineage>
        <taxon>Eukaryota</taxon>
        <taxon>Fungi</taxon>
        <taxon>Dikarya</taxon>
        <taxon>Ascomycota</taxon>
        <taxon>Saccharomycotina</taxon>
        <taxon>Saccharomycetes</taxon>
        <taxon>Saccharomycetales</taxon>
        <taxon>Saccharomycetaceae</taxon>
        <taxon>Zygotorulaspora</taxon>
    </lineage>
</organism>